<feature type="region of interest" description="Disordered" evidence="1">
    <location>
        <begin position="32"/>
        <end position="68"/>
    </location>
</feature>
<keyword evidence="3" id="KW-1185">Reference proteome</keyword>
<reference evidence="2 3" key="1">
    <citation type="submission" date="2024-04" db="EMBL/GenBank/DDBJ databases">
        <title>genome sequences of Mucor flavus KT1a and Helicostylum pulchrum KT1b strains isolated from the surface of a dry-aged beef.</title>
        <authorList>
            <person name="Toyotome T."/>
            <person name="Hosono M."/>
            <person name="Torimaru M."/>
            <person name="Fukuda K."/>
            <person name="Mikami N."/>
        </authorList>
    </citation>
    <scope>NUCLEOTIDE SEQUENCE [LARGE SCALE GENOMIC DNA]</scope>
    <source>
        <strain evidence="2 3">KT1a</strain>
    </source>
</reference>
<name>A0ABP9YSN5_9FUNG</name>
<gene>
    <name evidence="2" type="ORF">MFLAVUS_003283</name>
</gene>
<sequence>MMKTASLVNNYGTVFGSTRNYDEAGSSSAAAASDASSAATVVTETDIPNPDFSSRESTSSKESNDGNKKNYFIHDGESYDYNVPSDSFKWILNGYDVSAAFFGYCDKAVHKAEDLKALNDNDQLSLCGIIIIHNDFNNTDIVDFNHIDDILVDIEKEEFFKSQSIEPNFSFL</sequence>
<organism evidence="2 3">
    <name type="scientific">Mucor flavus</name>
    <dbReference type="NCBI Taxonomy" id="439312"/>
    <lineage>
        <taxon>Eukaryota</taxon>
        <taxon>Fungi</taxon>
        <taxon>Fungi incertae sedis</taxon>
        <taxon>Mucoromycota</taxon>
        <taxon>Mucoromycotina</taxon>
        <taxon>Mucoromycetes</taxon>
        <taxon>Mucorales</taxon>
        <taxon>Mucorineae</taxon>
        <taxon>Mucoraceae</taxon>
        <taxon>Mucor</taxon>
    </lineage>
</organism>
<protein>
    <submittedName>
        <fullName evidence="2">Uncharacterized protein</fullName>
    </submittedName>
</protein>
<comment type="caution">
    <text evidence="2">The sequence shown here is derived from an EMBL/GenBank/DDBJ whole genome shotgun (WGS) entry which is preliminary data.</text>
</comment>
<evidence type="ECO:0000256" key="1">
    <source>
        <dbReference type="SAM" id="MobiDB-lite"/>
    </source>
</evidence>
<feature type="compositionally biased region" description="Basic and acidic residues" evidence="1">
    <location>
        <begin position="58"/>
        <end position="68"/>
    </location>
</feature>
<accession>A0ABP9YSN5</accession>
<evidence type="ECO:0000313" key="2">
    <source>
        <dbReference type="EMBL" id="GAA5809868.1"/>
    </source>
</evidence>
<dbReference type="EMBL" id="BAABUK010000006">
    <property type="protein sequence ID" value="GAA5809868.1"/>
    <property type="molecule type" value="Genomic_DNA"/>
</dbReference>
<dbReference type="Proteomes" id="UP001473302">
    <property type="component" value="Unassembled WGS sequence"/>
</dbReference>
<evidence type="ECO:0000313" key="3">
    <source>
        <dbReference type="Proteomes" id="UP001473302"/>
    </source>
</evidence>
<proteinExistence type="predicted"/>